<evidence type="ECO:0000313" key="5">
    <source>
        <dbReference type="Proteomes" id="UP000288291"/>
    </source>
</evidence>
<evidence type="ECO:0000259" key="3">
    <source>
        <dbReference type="Pfam" id="PF05065"/>
    </source>
</evidence>
<feature type="domain" description="Phage capsid-like C-terminal" evidence="3">
    <location>
        <begin position="123"/>
        <end position="391"/>
    </location>
</feature>
<dbReference type="AlphaFoldDB" id="A0A437SXZ1"/>
<organism evidence="4 5">
    <name type="scientific">Lactobacillus xujianguonis</name>
    <dbReference type="NCBI Taxonomy" id="2495899"/>
    <lineage>
        <taxon>Bacteria</taxon>
        <taxon>Bacillati</taxon>
        <taxon>Bacillota</taxon>
        <taxon>Bacilli</taxon>
        <taxon>Lactobacillales</taxon>
        <taxon>Lactobacillaceae</taxon>
        <taxon>Lactobacillus</taxon>
    </lineage>
</organism>
<feature type="region of interest" description="Disordered" evidence="2">
    <location>
        <begin position="67"/>
        <end position="88"/>
    </location>
</feature>
<dbReference type="EMBL" id="RXIA01000001">
    <property type="protein sequence ID" value="RVU71785.1"/>
    <property type="molecule type" value="Genomic_DNA"/>
</dbReference>
<keyword evidence="5" id="KW-1185">Reference proteome</keyword>
<evidence type="ECO:0000256" key="2">
    <source>
        <dbReference type="SAM" id="MobiDB-lite"/>
    </source>
</evidence>
<accession>A0A437SXZ1</accession>
<reference evidence="4 5" key="1">
    <citation type="submission" date="2018-12" db="EMBL/GenBank/DDBJ databases">
        <authorList>
            <person name="Meng J."/>
        </authorList>
    </citation>
    <scope>NUCLEOTIDE SEQUENCE [LARGE SCALE GENOMIC DNA]</scope>
    <source>
        <strain evidence="4 5">HT111-2</strain>
    </source>
</reference>
<dbReference type="InterPro" id="IPR024455">
    <property type="entry name" value="Phage_capsid"/>
</dbReference>
<gene>
    <name evidence="4" type="ORF">EJK17_00470</name>
</gene>
<dbReference type="NCBIfam" id="TIGR01554">
    <property type="entry name" value="major_cap_HK97"/>
    <property type="match status" value="1"/>
</dbReference>
<comment type="caution">
    <text evidence="4">The sequence shown here is derived from an EMBL/GenBank/DDBJ whole genome shotgun (WGS) entry which is preliminary data.</text>
</comment>
<dbReference type="Proteomes" id="UP000288291">
    <property type="component" value="Unassembled WGS sequence"/>
</dbReference>
<dbReference type="Pfam" id="PF05065">
    <property type="entry name" value="Phage_capsid"/>
    <property type="match status" value="1"/>
</dbReference>
<dbReference type="SUPFAM" id="SSF56563">
    <property type="entry name" value="Major capsid protein gp5"/>
    <property type="match status" value="1"/>
</dbReference>
<name>A0A437SXZ1_9LACO</name>
<comment type="subcellular location">
    <subcellularLocation>
        <location evidence="1">Virion</location>
    </subcellularLocation>
</comment>
<proteinExistence type="predicted"/>
<sequence>MMDINALQDNFEKAGAKVEELQNKQQEMSVKLVNDPKAYSDEETTKLYNDLEKAKKIRDIAKRTLDDARANQKTPKKPVLPTEQKVAKKKATEIRDAFVKDFTNMVTSGIVPEGSETTGSNAGLTIPVDVQTAIHKLVRSFNSLESIVNVDNVTVPTGSRVYEKIKDIKPLADLDDETAAIGDNDDPELTLIKYAVHRYAGITTVTNTLLQDTAENILGWLMDWAAKKDVITRNTKILEVLNNGKDKKVPKKASITKFDDIKDISNNTLDPMIENSSTWLTNQSGYNVLSKIKDANGDYLLQPDVTQADRKLIDGKPVQVIADKWLPDVSGNHPLYFGDFKQAITLYDRQKMSVVSTNIGAGAFEHDLTKIRFIDRFDVELIDDGAYVVGSFKTVADQTKGTADTDNKSTGTAALGK</sequence>
<protein>
    <submittedName>
        <fullName evidence="4">Phage major capsid protein</fullName>
    </submittedName>
</protein>
<evidence type="ECO:0000256" key="1">
    <source>
        <dbReference type="ARBA" id="ARBA00004328"/>
    </source>
</evidence>
<evidence type="ECO:0000313" key="4">
    <source>
        <dbReference type="EMBL" id="RVU71785.1"/>
    </source>
</evidence>
<dbReference type="InterPro" id="IPR054612">
    <property type="entry name" value="Phage_capsid-like_C"/>
</dbReference>